<dbReference type="Proteomes" id="UP001497482">
    <property type="component" value="Chromosome 13"/>
</dbReference>
<organism evidence="1 2">
    <name type="scientific">Knipowitschia caucasica</name>
    <name type="common">Caucasian dwarf goby</name>
    <name type="synonym">Pomatoschistus caucasicus</name>
    <dbReference type="NCBI Taxonomy" id="637954"/>
    <lineage>
        <taxon>Eukaryota</taxon>
        <taxon>Metazoa</taxon>
        <taxon>Chordata</taxon>
        <taxon>Craniata</taxon>
        <taxon>Vertebrata</taxon>
        <taxon>Euteleostomi</taxon>
        <taxon>Actinopterygii</taxon>
        <taxon>Neopterygii</taxon>
        <taxon>Teleostei</taxon>
        <taxon>Neoteleostei</taxon>
        <taxon>Acanthomorphata</taxon>
        <taxon>Gobiaria</taxon>
        <taxon>Gobiiformes</taxon>
        <taxon>Gobioidei</taxon>
        <taxon>Gobiidae</taxon>
        <taxon>Gobiinae</taxon>
        <taxon>Knipowitschia</taxon>
    </lineage>
</organism>
<evidence type="ECO:0000313" key="2">
    <source>
        <dbReference type="Proteomes" id="UP001497482"/>
    </source>
</evidence>
<evidence type="ECO:0008006" key="3">
    <source>
        <dbReference type="Google" id="ProtNLM"/>
    </source>
</evidence>
<accession>A0AAV2JGV0</accession>
<evidence type="ECO:0000313" key="1">
    <source>
        <dbReference type="EMBL" id="CAL1576710.1"/>
    </source>
</evidence>
<sequence length="126" mass="13781">MSTREHAVARGTSDKANLRQDACGRGSWWLDTLKVGDTPVPGLYPVRDFLQETELNPVQRTYGFKSVGRGPSAGGGGSGHLLLPGAYSFTDSTQEALKRNRTYSFKNCPRPENVTLGVRDKESCSF</sequence>
<name>A0AAV2JGV0_KNICA</name>
<dbReference type="GO" id="GO:0001940">
    <property type="term" value="C:male pronucleus"/>
    <property type="evidence" value="ECO:0007669"/>
    <property type="project" value="TreeGrafter"/>
</dbReference>
<proteinExistence type="predicted"/>
<dbReference type="GO" id="GO:0003682">
    <property type="term" value="F:chromatin binding"/>
    <property type="evidence" value="ECO:0007669"/>
    <property type="project" value="TreeGrafter"/>
</dbReference>
<dbReference type="AlphaFoldDB" id="A0AAV2JGV0"/>
<dbReference type="GO" id="GO:0044727">
    <property type="term" value="P:epigenetic programing of male pronucleus"/>
    <property type="evidence" value="ECO:0007669"/>
    <property type="project" value="TreeGrafter"/>
</dbReference>
<dbReference type="GO" id="GO:0042585">
    <property type="term" value="C:germinal vesicle"/>
    <property type="evidence" value="ECO:0007669"/>
    <property type="project" value="TreeGrafter"/>
</dbReference>
<dbReference type="GO" id="GO:0042393">
    <property type="term" value="F:histone binding"/>
    <property type="evidence" value="ECO:0007669"/>
    <property type="project" value="TreeGrafter"/>
</dbReference>
<reference evidence="1 2" key="1">
    <citation type="submission" date="2024-04" db="EMBL/GenBank/DDBJ databases">
        <authorList>
            <person name="Waldvogel A.-M."/>
            <person name="Schoenle A."/>
        </authorList>
    </citation>
    <scope>NUCLEOTIDE SEQUENCE [LARGE SCALE GENOMIC DNA]</scope>
</reference>
<dbReference type="EMBL" id="OZ035835">
    <property type="protein sequence ID" value="CAL1576710.1"/>
    <property type="molecule type" value="Genomic_DNA"/>
</dbReference>
<gene>
    <name evidence="1" type="ORF">KC01_LOCUS8120</name>
</gene>
<dbReference type="GO" id="GO:0001939">
    <property type="term" value="C:female pronucleus"/>
    <property type="evidence" value="ECO:0007669"/>
    <property type="project" value="TreeGrafter"/>
</dbReference>
<dbReference type="PANTHER" id="PTHR35678">
    <property type="entry name" value="PROTEIN STPG4"/>
    <property type="match status" value="1"/>
</dbReference>
<dbReference type="PANTHER" id="PTHR35678:SF1">
    <property type="entry name" value="PROTEIN STPG4"/>
    <property type="match status" value="1"/>
</dbReference>
<keyword evidence="2" id="KW-1185">Reference proteome</keyword>
<protein>
    <recommendedName>
        <fullName evidence="3">Protein STPG4</fullName>
    </recommendedName>
</protein>